<evidence type="ECO:0000313" key="3">
    <source>
        <dbReference type="Proteomes" id="UP000184485"/>
    </source>
</evidence>
<name>A0A1M5CXT2_9HYPH</name>
<dbReference type="EMBL" id="FQUP01000002">
    <property type="protein sequence ID" value="SHF59548.1"/>
    <property type="molecule type" value="Genomic_DNA"/>
</dbReference>
<keyword evidence="1" id="KW-0472">Membrane</keyword>
<dbReference type="AlphaFoldDB" id="A0A1M5CXT2"/>
<dbReference type="Proteomes" id="UP000184485">
    <property type="component" value="Unassembled WGS sequence"/>
</dbReference>
<keyword evidence="1" id="KW-1133">Transmembrane helix</keyword>
<evidence type="ECO:0008006" key="4">
    <source>
        <dbReference type="Google" id="ProtNLM"/>
    </source>
</evidence>
<feature type="transmembrane region" description="Helical" evidence="1">
    <location>
        <begin position="47"/>
        <end position="64"/>
    </location>
</feature>
<keyword evidence="3" id="KW-1185">Reference proteome</keyword>
<keyword evidence="1" id="KW-0812">Transmembrane</keyword>
<accession>A0A1M5CXT2</accession>
<evidence type="ECO:0000313" key="2">
    <source>
        <dbReference type="EMBL" id="SHF59548.1"/>
    </source>
</evidence>
<protein>
    <recommendedName>
        <fullName evidence="4">DUF2628 domain-containing protein</fullName>
    </recommendedName>
</protein>
<dbReference type="Pfam" id="PF10947">
    <property type="entry name" value="DUF2628"/>
    <property type="match status" value="1"/>
</dbReference>
<dbReference type="InterPro" id="IPR024399">
    <property type="entry name" value="DUF2628"/>
</dbReference>
<proteinExistence type="predicted"/>
<dbReference type="RefSeq" id="WP_073053185.1">
    <property type="nucleotide sequence ID" value="NZ_FQUP01000002.1"/>
</dbReference>
<dbReference type="OrthoDB" id="7285394at2"/>
<evidence type="ECO:0000256" key="1">
    <source>
        <dbReference type="SAM" id="Phobius"/>
    </source>
</evidence>
<sequence>MRDYIVLAPPLPSKDGAPEALRLVFVKDGFCWPALLITLPWMLYRRLFVEAALYVLAVTGLGFLGERIGAPATLLAAALPLALGILGNDLRRFALRRRGYAPRGVASGANIDEAEIRYFLGLPEAAAAPLPPRIPPSAPGPMNSQVGGSVIGLFPQAEGAR</sequence>
<organism evidence="2 3">
    <name type="scientific">Kaistia soli DSM 19436</name>
    <dbReference type="NCBI Taxonomy" id="1122133"/>
    <lineage>
        <taxon>Bacteria</taxon>
        <taxon>Pseudomonadati</taxon>
        <taxon>Pseudomonadota</taxon>
        <taxon>Alphaproteobacteria</taxon>
        <taxon>Hyphomicrobiales</taxon>
        <taxon>Kaistiaceae</taxon>
        <taxon>Kaistia</taxon>
    </lineage>
</organism>
<feature type="transmembrane region" description="Helical" evidence="1">
    <location>
        <begin position="70"/>
        <end position="88"/>
    </location>
</feature>
<gene>
    <name evidence="2" type="ORF">SAMN02745157_2500</name>
</gene>
<dbReference type="STRING" id="1122133.SAMN02745157_2500"/>
<reference evidence="2 3" key="1">
    <citation type="submission" date="2016-11" db="EMBL/GenBank/DDBJ databases">
        <authorList>
            <person name="Jaros S."/>
            <person name="Januszkiewicz K."/>
            <person name="Wedrychowicz H."/>
        </authorList>
    </citation>
    <scope>NUCLEOTIDE SEQUENCE [LARGE SCALE GENOMIC DNA]</scope>
    <source>
        <strain evidence="2 3">DSM 19436</strain>
    </source>
</reference>